<gene>
    <name evidence="1" type="ORF">GCWU000342_00129</name>
</gene>
<dbReference type="Proteomes" id="UP000003494">
    <property type="component" value="Unassembled WGS sequence"/>
</dbReference>
<protein>
    <submittedName>
        <fullName evidence="1">Uncharacterized protein</fullName>
    </submittedName>
</protein>
<accession>C4G858</accession>
<reference evidence="1" key="1">
    <citation type="submission" date="2009-04" db="EMBL/GenBank/DDBJ databases">
        <authorList>
            <person name="Weinstock G."/>
            <person name="Sodergren E."/>
            <person name="Clifton S."/>
            <person name="Fulton L."/>
            <person name="Fulton B."/>
            <person name="Courtney L."/>
            <person name="Fronick C."/>
            <person name="Harrison M."/>
            <person name="Strong C."/>
            <person name="Farmer C."/>
            <person name="Delahaunty K."/>
            <person name="Markovic C."/>
            <person name="Hall O."/>
            <person name="Minx P."/>
            <person name="Tomlinson C."/>
            <person name="Mitreva M."/>
            <person name="Nelson J."/>
            <person name="Hou S."/>
            <person name="Wollam A."/>
            <person name="Pepin K.H."/>
            <person name="Johnson M."/>
            <person name="Bhonagiri V."/>
            <person name="Nash W.E."/>
            <person name="Warren W."/>
            <person name="Chinwalla A."/>
            <person name="Mardis E.R."/>
            <person name="Wilson R.K."/>
        </authorList>
    </citation>
    <scope>NUCLEOTIDE SEQUENCE [LARGE SCALE GENOMIC DNA]</scope>
    <source>
        <strain evidence="1">DSM 14600</strain>
    </source>
</reference>
<evidence type="ECO:0000313" key="1">
    <source>
        <dbReference type="EMBL" id="EEP28787.1"/>
    </source>
</evidence>
<sequence>MLLKSSCCICRFSPRDNCQKQRLGFYDFSVPKALISVFKEDKNIFKKIK</sequence>
<keyword evidence="2" id="KW-1185">Reference proteome</keyword>
<dbReference type="AlphaFoldDB" id="C4G858"/>
<proteinExistence type="predicted"/>
<evidence type="ECO:0000313" key="2">
    <source>
        <dbReference type="Proteomes" id="UP000003494"/>
    </source>
</evidence>
<comment type="caution">
    <text evidence="1">The sequence shown here is derived from an EMBL/GenBank/DDBJ whole genome shotgun (WGS) entry which is preliminary data.</text>
</comment>
<dbReference type="EMBL" id="ACIP02000001">
    <property type="protein sequence ID" value="EEP28787.1"/>
    <property type="molecule type" value="Genomic_DNA"/>
</dbReference>
<organism evidence="1 2">
    <name type="scientific">Shuttleworthella satelles DSM 14600</name>
    <dbReference type="NCBI Taxonomy" id="626523"/>
    <lineage>
        <taxon>Bacteria</taxon>
        <taxon>Bacillati</taxon>
        <taxon>Bacillota</taxon>
        <taxon>Clostridia</taxon>
        <taxon>Lachnospirales</taxon>
        <taxon>Lachnospiraceae</taxon>
        <taxon>Shuttleworthella</taxon>
    </lineage>
</organism>
<name>C4G858_9FIRM</name>
<dbReference type="HOGENOM" id="CLU_3140660_0_0_9"/>